<evidence type="ECO:0000313" key="3">
    <source>
        <dbReference type="EMBL" id="TFK95673.1"/>
    </source>
</evidence>
<dbReference type="OrthoDB" id="3350812at2759"/>
<keyword evidence="1" id="KW-0812">Transmembrane</keyword>
<keyword evidence="1" id="KW-0472">Membrane</keyword>
<feature type="transmembrane region" description="Helical" evidence="1">
    <location>
        <begin position="164"/>
        <end position="186"/>
    </location>
</feature>
<feature type="transmembrane region" description="Helical" evidence="1">
    <location>
        <begin position="55"/>
        <end position="74"/>
    </location>
</feature>
<dbReference type="AlphaFoldDB" id="A0A5C3QB46"/>
<evidence type="ECO:0000256" key="1">
    <source>
        <dbReference type="SAM" id="Phobius"/>
    </source>
</evidence>
<accession>A0A5C3QB46</accession>
<dbReference type="EMBL" id="ML178877">
    <property type="protein sequence ID" value="TFK95673.1"/>
    <property type="molecule type" value="Genomic_DNA"/>
</dbReference>
<feature type="transmembrane region" description="Helical" evidence="1">
    <location>
        <begin position="104"/>
        <end position="124"/>
    </location>
</feature>
<organism evidence="3 4">
    <name type="scientific">Pterulicium gracile</name>
    <dbReference type="NCBI Taxonomy" id="1884261"/>
    <lineage>
        <taxon>Eukaryota</taxon>
        <taxon>Fungi</taxon>
        <taxon>Dikarya</taxon>
        <taxon>Basidiomycota</taxon>
        <taxon>Agaricomycotina</taxon>
        <taxon>Agaricomycetes</taxon>
        <taxon>Agaricomycetidae</taxon>
        <taxon>Agaricales</taxon>
        <taxon>Pleurotineae</taxon>
        <taxon>Pterulaceae</taxon>
        <taxon>Pterulicium</taxon>
    </lineage>
</organism>
<protein>
    <recommendedName>
        <fullName evidence="2">DUF6533 domain-containing protein</fullName>
    </recommendedName>
</protein>
<proteinExistence type="predicted"/>
<dbReference type="InterPro" id="IPR045340">
    <property type="entry name" value="DUF6533"/>
</dbReference>
<dbReference type="Proteomes" id="UP000305067">
    <property type="component" value="Unassembled WGS sequence"/>
</dbReference>
<evidence type="ECO:0000259" key="2">
    <source>
        <dbReference type="Pfam" id="PF20151"/>
    </source>
</evidence>
<feature type="domain" description="DUF6533" evidence="2">
    <location>
        <begin position="23"/>
        <end position="68"/>
    </location>
</feature>
<name>A0A5C3QB46_9AGAR</name>
<keyword evidence="1" id="KW-1133">Transmembrane helix</keyword>
<gene>
    <name evidence="3" type="ORF">BDV98DRAFT_373222</name>
</gene>
<evidence type="ECO:0000313" key="4">
    <source>
        <dbReference type="Proteomes" id="UP000305067"/>
    </source>
</evidence>
<sequence>MKDTSFDLADPDVLQFLQVRNFISAASFALLLYDYVLTLPQEISSIWRQTSKRTLIPWLFFLARYPAIAFFYLFSTTKPGIPLAELREHLEQTNYGLISEVQDWLFLICLAGCEGILLARTWALWRRSRRLLWVISAIYLGLLAVAVTMMLYPVWGSGEHQQNSFAYATIAAVETVIICLTVYSVVFHVRLRGSGHLLRVVYQDGVTYFCCILALSVANLMLHLRFTDKPLLLADLQLAVHSVLCTRVVLHLRSIPASSSQQDDLTEVTELSELTHVRSTG</sequence>
<dbReference type="Pfam" id="PF20151">
    <property type="entry name" value="DUF6533"/>
    <property type="match status" value="1"/>
</dbReference>
<keyword evidence="4" id="KW-1185">Reference proteome</keyword>
<feature type="transmembrane region" description="Helical" evidence="1">
    <location>
        <begin position="206"/>
        <end position="226"/>
    </location>
</feature>
<feature type="transmembrane region" description="Helical" evidence="1">
    <location>
        <begin position="131"/>
        <end position="152"/>
    </location>
</feature>
<reference evidence="3 4" key="1">
    <citation type="journal article" date="2019" name="Nat. Ecol. Evol.">
        <title>Megaphylogeny resolves global patterns of mushroom evolution.</title>
        <authorList>
            <person name="Varga T."/>
            <person name="Krizsan K."/>
            <person name="Foldi C."/>
            <person name="Dima B."/>
            <person name="Sanchez-Garcia M."/>
            <person name="Sanchez-Ramirez S."/>
            <person name="Szollosi G.J."/>
            <person name="Szarkandi J.G."/>
            <person name="Papp V."/>
            <person name="Albert L."/>
            <person name="Andreopoulos W."/>
            <person name="Angelini C."/>
            <person name="Antonin V."/>
            <person name="Barry K.W."/>
            <person name="Bougher N.L."/>
            <person name="Buchanan P."/>
            <person name="Buyck B."/>
            <person name="Bense V."/>
            <person name="Catcheside P."/>
            <person name="Chovatia M."/>
            <person name="Cooper J."/>
            <person name="Damon W."/>
            <person name="Desjardin D."/>
            <person name="Finy P."/>
            <person name="Geml J."/>
            <person name="Haridas S."/>
            <person name="Hughes K."/>
            <person name="Justo A."/>
            <person name="Karasinski D."/>
            <person name="Kautmanova I."/>
            <person name="Kiss B."/>
            <person name="Kocsube S."/>
            <person name="Kotiranta H."/>
            <person name="LaButti K.M."/>
            <person name="Lechner B.E."/>
            <person name="Liimatainen K."/>
            <person name="Lipzen A."/>
            <person name="Lukacs Z."/>
            <person name="Mihaltcheva S."/>
            <person name="Morgado L.N."/>
            <person name="Niskanen T."/>
            <person name="Noordeloos M.E."/>
            <person name="Ohm R.A."/>
            <person name="Ortiz-Santana B."/>
            <person name="Ovrebo C."/>
            <person name="Racz N."/>
            <person name="Riley R."/>
            <person name="Savchenko A."/>
            <person name="Shiryaev A."/>
            <person name="Soop K."/>
            <person name="Spirin V."/>
            <person name="Szebenyi C."/>
            <person name="Tomsovsky M."/>
            <person name="Tulloss R.E."/>
            <person name="Uehling J."/>
            <person name="Grigoriev I.V."/>
            <person name="Vagvolgyi C."/>
            <person name="Papp T."/>
            <person name="Martin F.M."/>
            <person name="Miettinen O."/>
            <person name="Hibbett D.S."/>
            <person name="Nagy L.G."/>
        </authorList>
    </citation>
    <scope>NUCLEOTIDE SEQUENCE [LARGE SCALE GENOMIC DNA]</scope>
    <source>
        <strain evidence="3 4">CBS 309.79</strain>
    </source>
</reference>